<dbReference type="InterPro" id="IPR023214">
    <property type="entry name" value="HAD_sf"/>
</dbReference>
<accession>A0A163DVY4</accession>
<dbReference type="InterPro" id="IPR000150">
    <property type="entry name" value="Cof"/>
</dbReference>
<proteinExistence type="predicted"/>
<dbReference type="OrthoDB" id="9810101at2"/>
<dbReference type="GO" id="GO:0016791">
    <property type="term" value="F:phosphatase activity"/>
    <property type="evidence" value="ECO:0007669"/>
    <property type="project" value="TreeGrafter"/>
</dbReference>
<dbReference type="GO" id="GO:0005829">
    <property type="term" value="C:cytosol"/>
    <property type="evidence" value="ECO:0007669"/>
    <property type="project" value="TreeGrafter"/>
</dbReference>
<dbReference type="AlphaFoldDB" id="A0A163DVY4"/>
<dbReference type="EMBL" id="LWMH01000002">
    <property type="protein sequence ID" value="KZS43460.1"/>
    <property type="molecule type" value="Genomic_DNA"/>
</dbReference>
<dbReference type="PANTHER" id="PTHR10000:SF25">
    <property type="entry name" value="PHOSPHATASE YKRA-RELATED"/>
    <property type="match status" value="1"/>
</dbReference>
<dbReference type="InterPro" id="IPR036412">
    <property type="entry name" value="HAD-like_sf"/>
</dbReference>
<gene>
    <name evidence="1" type="ORF">AWU65_25495</name>
</gene>
<dbReference type="PANTHER" id="PTHR10000">
    <property type="entry name" value="PHOSPHOSERINE PHOSPHATASE"/>
    <property type="match status" value="1"/>
</dbReference>
<dbReference type="Gene3D" id="3.30.1240.10">
    <property type="match status" value="1"/>
</dbReference>
<dbReference type="SUPFAM" id="SSF56784">
    <property type="entry name" value="HAD-like"/>
    <property type="match status" value="1"/>
</dbReference>
<dbReference type="RefSeq" id="WP_036637137.1">
    <property type="nucleotide sequence ID" value="NZ_CBCSBX010000001.1"/>
</dbReference>
<protein>
    <submittedName>
        <fullName evidence="1">Hydrolase Cof</fullName>
    </submittedName>
</protein>
<comment type="caution">
    <text evidence="1">The sequence shown here is derived from an EMBL/GenBank/DDBJ whole genome shotgun (WGS) entry which is preliminary data.</text>
</comment>
<dbReference type="CDD" id="cd07517">
    <property type="entry name" value="HAD_HPP"/>
    <property type="match status" value="1"/>
</dbReference>
<dbReference type="KEGG" id="pglu:A3958_24115"/>
<dbReference type="InterPro" id="IPR006379">
    <property type="entry name" value="HAD-SF_hydro_IIB"/>
</dbReference>
<dbReference type="NCBIfam" id="TIGR00099">
    <property type="entry name" value="Cof-subfamily"/>
    <property type="match status" value="1"/>
</dbReference>
<dbReference type="SFLD" id="SFLDG01140">
    <property type="entry name" value="C2.B:_Phosphomannomutase_and_P"/>
    <property type="match status" value="1"/>
</dbReference>
<keyword evidence="2" id="KW-1185">Reference proteome</keyword>
<organism evidence="1 2">
    <name type="scientific">Paenibacillus glucanolyticus</name>
    <dbReference type="NCBI Taxonomy" id="59843"/>
    <lineage>
        <taxon>Bacteria</taxon>
        <taxon>Bacillati</taxon>
        <taxon>Bacillota</taxon>
        <taxon>Bacilli</taxon>
        <taxon>Bacillales</taxon>
        <taxon>Paenibacillaceae</taxon>
        <taxon>Paenibacillus</taxon>
    </lineage>
</organism>
<sequence length="266" mass="29809">MMKRMIFFDIDGTLLDHEKKVPATTRESIRQLQEAGHIVAIATGRAPYHFEELREELGIDSYVCLNGQYVVHEGKPIYGNPLAQDSLQQLTEQAVLLDHPIIYAGSEAMKMNVTEHVHIDSSWGELKLTIPEYDPEYYLGRDIYQAIVFCTEEEESAYAKSFEGQFDFVRWGPYGIDVLPAGGSKAQGIKPLIDMLGIQLEDTIAFGDYLNDLEMLSYVGHGVAMGNAPEIVKQAARYVTRDVAQDGIKHGLQMLGLLDKEPQEIV</sequence>
<reference evidence="1" key="1">
    <citation type="journal article" date="2016" name="Genome Announc.">
        <title>Draft genomes of two strains of Paenibacillus glucanolyticus with capability to degrade lignocellulose.</title>
        <authorList>
            <person name="Mathews S.L."/>
            <person name="Pawlak J."/>
            <person name="Grunden A.M."/>
        </authorList>
    </citation>
    <scope>NUCLEOTIDE SEQUENCE [LARGE SCALE GENOMIC DNA]</scope>
    <source>
        <strain evidence="1">SLM1</strain>
    </source>
</reference>
<dbReference type="STRING" id="59843.A3958_24115"/>
<dbReference type="GeneID" id="97555050"/>
<dbReference type="Gene3D" id="3.40.50.1000">
    <property type="entry name" value="HAD superfamily/HAD-like"/>
    <property type="match status" value="1"/>
</dbReference>
<name>A0A163DVY4_9BACL</name>
<evidence type="ECO:0000313" key="2">
    <source>
        <dbReference type="Proteomes" id="UP000076796"/>
    </source>
</evidence>
<dbReference type="GO" id="GO:0000287">
    <property type="term" value="F:magnesium ion binding"/>
    <property type="evidence" value="ECO:0007669"/>
    <property type="project" value="TreeGrafter"/>
</dbReference>
<keyword evidence="1" id="KW-0378">Hydrolase</keyword>
<dbReference type="SFLD" id="SFLDG01144">
    <property type="entry name" value="C2.B.4:_PGP_Like"/>
    <property type="match status" value="1"/>
</dbReference>
<evidence type="ECO:0000313" key="1">
    <source>
        <dbReference type="EMBL" id="KZS43460.1"/>
    </source>
</evidence>
<dbReference type="Pfam" id="PF08282">
    <property type="entry name" value="Hydrolase_3"/>
    <property type="match status" value="1"/>
</dbReference>
<dbReference type="NCBIfam" id="TIGR01484">
    <property type="entry name" value="HAD-SF-IIB"/>
    <property type="match status" value="1"/>
</dbReference>
<dbReference type="Proteomes" id="UP000076796">
    <property type="component" value="Unassembled WGS sequence"/>
</dbReference>
<dbReference type="SFLD" id="SFLDS00003">
    <property type="entry name" value="Haloacid_Dehalogenase"/>
    <property type="match status" value="1"/>
</dbReference>